<accession>A0A6C2YQQ7</accession>
<evidence type="ECO:0000313" key="2">
    <source>
        <dbReference type="Proteomes" id="UP000464378"/>
    </source>
</evidence>
<dbReference type="PANTHER" id="PTHR45588:SF1">
    <property type="entry name" value="WW DOMAIN-CONTAINING PROTEIN"/>
    <property type="match status" value="1"/>
</dbReference>
<dbReference type="Pfam" id="PF13432">
    <property type="entry name" value="TPR_16"/>
    <property type="match status" value="1"/>
</dbReference>
<dbReference type="PANTHER" id="PTHR45588">
    <property type="entry name" value="TPR DOMAIN-CONTAINING PROTEIN"/>
    <property type="match status" value="1"/>
</dbReference>
<dbReference type="Proteomes" id="UP000464378">
    <property type="component" value="Chromosome"/>
</dbReference>
<protein>
    <submittedName>
        <fullName evidence="1">Tetratricopeptide repeat protein: Tetratricopeptide repeat domain protein</fullName>
    </submittedName>
</protein>
<dbReference type="AlphaFoldDB" id="A0A6C2YQQ7"/>
<dbReference type="Gene3D" id="1.25.40.10">
    <property type="entry name" value="Tetratricopeptide repeat domain"/>
    <property type="match status" value="2"/>
</dbReference>
<name>A0A6C2YQQ7_9BACT</name>
<keyword evidence="2" id="KW-1185">Reference proteome</keyword>
<dbReference type="InParanoid" id="A0A6C2YQQ7"/>
<sequence length="566" mass="63721">MPSLPRLPALWLGLLGLTTTQPSELFGQSKPAAPAQAAAPAPLVVHPGLPGAAAAIATINGDRMPLTKLSPSKIFPNLCIYEYRVTTQSELCQKYVDQGLGFYYSYVWMEAARSFETALKHDPECAMAWWGLSRSLEKWGKGDANAALKQAMDRMKRASDRERLLIRSRAEEKGLAPNTKPDERVKKASATLDDLLTLYADDQEAWFNRAQLAKGTAAIPYYKALLMINPVHPGATHELVHFYENYRRPGLGWPYAEAYMKSSPGIPHPFHMQAHLATRLGKWKETSNQSTKAIDLERAYHKFQGVKPADDHQFSHHLEILTLSLIHDGRFAEARKIKEEAKAAGYQHPLPWFALHRREQDWAEAMKIVESQRRRDKSLGAYLAATLYLDQNKLAEAKLEIDVIREASQKRKNDRRMELRLWETLGRYLCRTGSPDEGLKLIFRTIEKTKDDFGHHSWGNGAYYMETWGDEALLAGKAEIAEEAYLEALAHDAGSVRAAMGLQYLCQRLNRTDEAANYARLANDAWARADQPHVERLRQEMLASSASLLPNATVSKPTTFSAPMNP</sequence>
<gene>
    <name evidence="1" type="ORF">GMBLW1_01440</name>
</gene>
<evidence type="ECO:0000313" key="1">
    <source>
        <dbReference type="EMBL" id="VIP03816.1"/>
    </source>
</evidence>
<dbReference type="KEGG" id="tim:GMBLW1_01440"/>
<dbReference type="SUPFAM" id="SSF48452">
    <property type="entry name" value="TPR-like"/>
    <property type="match status" value="2"/>
</dbReference>
<dbReference type="InterPro" id="IPR011990">
    <property type="entry name" value="TPR-like_helical_dom_sf"/>
</dbReference>
<proteinExistence type="predicted"/>
<reference evidence="1" key="1">
    <citation type="submission" date="2019-04" db="EMBL/GenBank/DDBJ databases">
        <authorList>
            <consortium name="Science for Life Laboratories"/>
        </authorList>
    </citation>
    <scope>NUCLEOTIDE SEQUENCE</scope>
    <source>
        <strain evidence="1">MBLW1</strain>
    </source>
</reference>
<dbReference type="RefSeq" id="WP_162658970.1">
    <property type="nucleotide sequence ID" value="NZ_LR593887.1"/>
</dbReference>
<dbReference type="EMBL" id="LR593887">
    <property type="protein sequence ID" value="VTS04999.1"/>
    <property type="molecule type" value="Genomic_DNA"/>
</dbReference>
<organism evidence="1">
    <name type="scientific">Tuwongella immobilis</name>
    <dbReference type="NCBI Taxonomy" id="692036"/>
    <lineage>
        <taxon>Bacteria</taxon>
        <taxon>Pseudomonadati</taxon>
        <taxon>Planctomycetota</taxon>
        <taxon>Planctomycetia</taxon>
        <taxon>Gemmatales</taxon>
        <taxon>Gemmataceae</taxon>
        <taxon>Tuwongella</taxon>
    </lineage>
</organism>
<dbReference type="EMBL" id="LR586016">
    <property type="protein sequence ID" value="VIP03816.1"/>
    <property type="molecule type" value="Genomic_DNA"/>
</dbReference>